<dbReference type="Pfam" id="PF00790">
    <property type="entry name" value="VHS"/>
    <property type="match status" value="1"/>
</dbReference>
<keyword evidence="13" id="KW-1185">Reference proteome</keyword>
<keyword evidence="6 8" id="KW-0863">Zinc-finger</keyword>
<evidence type="ECO:0000256" key="5">
    <source>
        <dbReference type="ARBA" id="ARBA00022753"/>
    </source>
</evidence>
<evidence type="ECO:0000256" key="1">
    <source>
        <dbReference type="ARBA" id="ARBA00004125"/>
    </source>
</evidence>
<feature type="compositionally biased region" description="Low complexity" evidence="9">
    <location>
        <begin position="456"/>
        <end position="468"/>
    </location>
</feature>
<dbReference type="GO" id="GO:0031623">
    <property type="term" value="P:receptor internalization"/>
    <property type="evidence" value="ECO:0007669"/>
    <property type="project" value="TreeGrafter"/>
</dbReference>
<feature type="compositionally biased region" description="Polar residues" evidence="9">
    <location>
        <begin position="775"/>
        <end position="809"/>
    </location>
</feature>
<dbReference type="Gene3D" id="6.10.140.100">
    <property type="match status" value="1"/>
</dbReference>
<dbReference type="InterPro" id="IPR003903">
    <property type="entry name" value="UIM_dom"/>
</dbReference>
<dbReference type="Pfam" id="PF01363">
    <property type="entry name" value="FYVE"/>
    <property type="match status" value="1"/>
</dbReference>
<dbReference type="InterPro" id="IPR000306">
    <property type="entry name" value="Znf_FYVE"/>
</dbReference>
<evidence type="ECO:0000256" key="3">
    <source>
        <dbReference type="ARBA" id="ARBA00017753"/>
    </source>
</evidence>
<dbReference type="SMART" id="SM00726">
    <property type="entry name" value="UIM"/>
    <property type="match status" value="2"/>
</dbReference>
<dbReference type="GO" id="GO:0010008">
    <property type="term" value="C:endosome membrane"/>
    <property type="evidence" value="ECO:0007669"/>
    <property type="project" value="UniProtKB-SubCell"/>
</dbReference>
<feature type="compositionally biased region" description="Low complexity" evidence="9">
    <location>
        <begin position="396"/>
        <end position="413"/>
    </location>
</feature>
<feature type="region of interest" description="Disordered" evidence="9">
    <location>
        <begin position="372"/>
        <end position="444"/>
    </location>
</feature>
<dbReference type="PANTHER" id="PTHR46275:SF1">
    <property type="entry name" value="HEPATOCYTE GROWTH FACTOR-REGULATED TYROSINE KINASE SUBSTRATE"/>
    <property type="match status" value="1"/>
</dbReference>
<comment type="caution">
    <text evidence="12">The sequence shown here is derived from an EMBL/GenBank/DDBJ whole genome shotgun (WGS) entry which is preliminary data.</text>
</comment>
<reference evidence="12" key="1">
    <citation type="submission" date="2016-04" db="EMBL/GenBank/DDBJ databases">
        <authorList>
            <person name="Nguyen H.D."/>
            <person name="Samba Siva P."/>
            <person name="Cullis J."/>
            <person name="Levesque C.A."/>
            <person name="Hambleton S."/>
        </authorList>
    </citation>
    <scope>NUCLEOTIDE SEQUENCE</scope>
    <source>
        <strain evidence="12">DAOMC 236426</strain>
    </source>
</reference>
<keyword evidence="4" id="KW-0479">Metal-binding</keyword>
<dbReference type="PANTHER" id="PTHR46275">
    <property type="entry name" value="HEPATOCYTE GROWTH FACTOR-REGULATED TYROSINE KINASE SUBSTRATE"/>
    <property type="match status" value="1"/>
</dbReference>
<dbReference type="SMART" id="SM00064">
    <property type="entry name" value="FYVE"/>
    <property type="match status" value="1"/>
</dbReference>
<evidence type="ECO:0000256" key="6">
    <source>
        <dbReference type="ARBA" id="ARBA00022771"/>
    </source>
</evidence>
<feature type="region of interest" description="Disordered" evidence="9">
    <location>
        <begin position="456"/>
        <end position="498"/>
    </location>
</feature>
<dbReference type="GO" id="GO:0005769">
    <property type="term" value="C:early endosome"/>
    <property type="evidence" value="ECO:0007669"/>
    <property type="project" value="TreeGrafter"/>
</dbReference>
<evidence type="ECO:0000256" key="8">
    <source>
        <dbReference type="PROSITE-ProRule" id="PRU00091"/>
    </source>
</evidence>
<evidence type="ECO:0000256" key="7">
    <source>
        <dbReference type="ARBA" id="ARBA00022833"/>
    </source>
</evidence>
<dbReference type="Gene3D" id="3.30.40.10">
    <property type="entry name" value="Zinc/RING finger domain, C3HC4 (zinc finger)"/>
    <property type="match status" value="1"/>
</dbReference>
<protein>
    <recommendedName>
        <fullName evidence="3">Vacuolar protein sorting-associated protein 27</fullName>
    </recommendedName>
</protein>
<evidence type="ECO:0000256" key="9">
    <source>
        <dbReference type="SAM" id="MobiDB-lite"/>
    </source>
</evidence>
<dbReference type="Gene3D" id="1.20.5.1940">
    <property type="match status" value="1"/>
</dbReference>
<evidence type="ECO:0000259" key="11">
    <source>
        <dbReference type="PROSITE" id="PS50179"/>
    </source>
</evidence>
<keyword evidence="7" id="KW-0862">Zinc</keyword>
<dbReference type="GO" id="GO:0043130">
    <property type="term" value="F:ubiquitin binding"/>
    <property type="evidence" value="ECO:0007669"/>
    <property type="project" value="InterPro"/>
</dbReference>
<evidence type="ECO:0000256" key="4">
    <source>
        <dbReference type="ARBA" id="ARBA00022723"/>
    </source>
</evidence>
<feature type="domain" description="FYVE-type" evidence="10">
    <location>
        <begin position="313"/>
        <end position="373"/>
    </location>
</feature>
<dbReference type="EMBL" id="LWDE02000910">
    <property type="protein sequence ID" value="KAE8243362.1"/>
    <property type="molecule type" value="Genomic_DNA"/>
</dbReference>
<dbReference type="PROSITE" id="PS50179">
    <property type="entry name" value="VHS"/>
    <property type="match status" value="1"/>
</dbReference>
<comment type="subcellular location">
    <subcellularLocation>
        <location evidence="1">Endosome membrane</location>
        <topology evidence="1">Peripheral membrane protein</topology>
        <orientation evidence="1">Cytoplasmic side</orientation>
    </subcellularLocation>
</comment>
<gene>
    <name evidence="12" type="ORF">A4X06_0g6373</name>
</gene>
<dbReference type="Proteomes" id="UP000077684">
    <property type="component" value="Unassembled WGS sequence"/>
</dbReference>
<dbReference type="GO" id="GO:0007034">
    <property type="term" value="P:vacuolar transport"/>
    <property type="evidence" value="ECO:0007669"/>
    <property type="project" value="UniProtKB-ARBA"/>
</dbReference>
<feature type="compositionally biased region" description="Gly residues" evidence="9">
    <location>
        <begin position="860"/>
        <end position="870"/>
    </location>
</feature>
<dbReference type="PROSITE" id="PS50330">
    <property type="entry name" value="UIM"/>
    <property type="match status" value="1"/>
</dbReference>
<feature type="compositionally biased region" description="Polar residues" evidence="9">
    <location>
        <begin position="423"/>
        <end position="437"/>
    </location>
</feature>
<dbReference type="GO" id="GO:0032456">
    <property type="term" value="P:endocytic recycling"/>
    <property type="evidence" value="ECO:0007669"/>
    <property type="project" value="TreeGrafter"/>
</dbReference>
<organism evidence="12 13">
    <name type="scientific">Tilletia controversa</name>
    <name type="common">dwarf bunt fungus</name>
    <dbReference type="NCBI Taxonomy" id="13291"/>
    <lineage>
        <taxon>Eukaryota</taxon>
        <taxon>Fungi</taxon>
        <taxon>Dikarya</taxon>
        <taxon>Basidiomycota</taxon>
        <taxon>Ustilaginomycotina</taxon>
        <taxon>Exobasidiomycetes</taxon>
        <taxon>Tilletiales</taxon>
        <taxon>Tilletiaceae</taxon>
        <taxon>Tilletia</taxon>
    </lineage>
</organism>
<accession>A0A8X7MP49</accession>
<dbReference type="PROSITE" id="PS50178">
    <property type="entry name" value="ZF_FYVE"/>
    <property type="match status" value="1"/>
</dbReference>
<feature type="compositionally biased region" description="Low complexity" evidence="9">
    <location>
        <begin position="697"/>
        <end position="706"/>
    </location>
</feature>
<reference evidence="12" key="2">
    <citation type="journal article" date="2019" name="IMA Fungus">
        <title>Genome sequencing and comparison of five Tilletia species to identify candidate genes for the detection of regulated species infecting wheat.</title>
        <authorList>
            <person name="Nguyen H.D.T."/>
            <person name="Sultana T."/>
            <person name="Kesanakurti P."/>
            <person name="Hambleton S."/>
        </authorList>
    </citation>
    <scope>NUCLEOTIDE SEQUENCE</scope>
    <source>
        <strain evidence="12">DAOMC 236426</strain>
    </source>
</reference>
<dbReference type="CDD" id="cd16979">
    <property type="entry name" value="VHS_Vps27"/>
    <property type="match status" value="1"/>
</dbReference>
<dbReference type="InterPro" id="IPR017073">
    <property type="entry name" value="HGS/VPS27"/>
</dbReference>
<feature type="region of interest" description="Disordered" evidence="9">
    <location>
        <begin position="693"/>
        <end position="885"/>
    </location>
</feature>
<dbReference type="InterPro" id="IPR002014">
    <property type="entry name" value="VHS_dom"/>
</dbReference>
<keyword evidence="5" id="KW-0967">Endosome</keyword>
<feature type="compositionally biased region" description="Polar residues" evidence="9">
    <location>
        <begin position="720"/>
        <end position="733"/>
    </location>
</feature>
<name>A0A8X7MP49_9BASI</name>
<dbReference type="GO" id="GO:0035091">
    <property type="term" value="F:phosphatidylinositol binding"/>
    <property type="evidence" value="ECO:0007669"/>
    <property type="project" value="InterPro"/>
</dbReference>
<dbReference type="GO" id="GO:0008270">
    <property type="term" value="F:zinc ion binding"/>
    <property type="evidence" value="ECO:0007669"/>
    <property type="project" value="UniProtKB-KW"/>
</dbReference>
<dbReference type="Gene3D" id="1.25.40.90">
    <property type="match status" value="1"/>
</dbReference>
<feature type="domain" description="VHS" evidence="11">
    <location>
        <begin position="167"/>
        <end position="292"/>
    </location>
</feature>
<evidence type="ECO:0000313" key="13">
    <source>
        <dbReference type="Proteomes" id="UP000077684"/>
    </source>
</evidence>
<dbReference type="SUPFAM" id="SSF48464">
    <property type="entry name" value="ENTH/VHS domain"/>
    <property type="match status" value="1"/>
</dbReference>
<dbReference type="InterPro" id="IPR017455">
    <property type="entry name" value="Znf_FYVE-rel"/>
</dbReference>
<comment type="similarity">
    <text evidence="2">Belongs to the VPS27 family.</text>
</comment>
<evidence type="ECO:0000313" key="12">
    <source>
        <dbReference type="EMBL" id="KAE8243362.1"/>
    </source>
</evidence>
<evidence type="ECO:0000259" key="10">
    <source>
        <dbReference type="PROSITE" id="PS50178"/>
    </source>
</evidence>
<dbReference type="SMART" id="SM00288">
    <property type="entry name" value="VHS"/>
    <property type="match status" value="1"/>
</dbReference>
<evidence type="ECO:0000256" key="2">
    <source>
        <dbReference type="ARBA" id="ARBA00008597"/>
    </source>
</evidence>
<dbReference type="InterPro" id="IPR008942">
    <property type="entry name" value="ENTH_VHS"/>
</dbReference>
<dbReference type="InterPro" id="IPR011011">
    <property type="entry name" value="Znf_FYVE_PHD"/>
</dbReference>
<feature type="compositionally biased region" description="Basic and acidic residues" evidence="9">
    <location>
        <begin position="873"/>
        <end position="885"/>
    </location>
</feature>
<sequence>MTTTKAHQLGLGAYKRATRIKHHACSDEVLEVHVHTASSSLSKTEARPLGPSRPALDLYLFRSSAHCSLLSLGNGPNLSFFLTTSLTERVSGCGHQQGTPEDVSARSAVRSPQSAVLATDNDNDNDNDVLYSSSPLPMASGWLSWGSDPFAELVEKATSELLPPNHEDVALNLEICDQIRAKQVQSKHAAQTIKRRLAHSNPNVVLLTLGLTDICIKNSGDHFLAEVGSVDFMDNLVSVLTAAAGPGKNVDVRNKLLRLIQSWAQVADARPAQMSYVAKTYADLKKRGFPFPPPEPSHVVSTALIETLTAPEWIDGDVCLRCRQPFTTFTRKHHCRNCGNVFCHTCSSNTMSLPWFGIGQDVRVCDGCHASRGPPSNARRAKPAPAPAPKTNDHVSSSSLLTRSSTLGAVRSSGRGGVGNAHLSPQRSNTITASSSTSRRKKEEDEIALAIQLSLQSSSNPSSGYVPSAPAFSAGPTPRSPARGPSGRIGEGTDTVREDDPELAAAIAASLRDYSVPQPSAPSGSSDFGSIASMPVTPAPQSEASVYDGGGYISKASSVAGPGEYYRQQYAQQAQAVAPPVPQSTLPLPPSIELPSQDLDALMSFSQTVVRAEEAAAQAPGHPYSIQQLHQTITDSRTQGLYERAQLARPKMARSLDEAGRRHNTLVGMHEKLTEAVKLYNRLLDAQMGRGPQIVYQQQQQQQQQQGPPPPAPVRRETEQASYQQYGQVQSPGYSAPAQNGMYPSLPPSSAMGPMPPQAQQHTGYSTMGPGPISPQAQQHTGYGSMSSQAQQHTGYGSMYAAQSPTASFTPAYGVPYGGPGGQSPAPVGAGPSGYPAAGNINTSYAPPPPSFGLEATPAGGAGQTAGGGSQEPWRREDERPLIDL</sequence>
<dbReference type="AlphaFoldDB" id="A0A8X7MP49"/>
<proteinExistence type="inferred from homology"/>
<dbReference type="InterPro" id="IPR013083">
    <property type="entry name" value="Znf_RING/FYVE/PHD"/>
</dbReference>
<dbReference type="SUPFAM" id="SSF57903">
    <property type="entry name" value="FYVE/PHD zinc finger"/>
    <property type="match status" value="1"/>
</dbReference>